<keyword evidence="12" id="KW-0732">Signal</keyword>
<dbReference type="InterPro" id="IPR044846">
    <property type="entry name" value="GH10"/>
</dbReference>
<feature type="chain" id="PRO_5006034737" description="Beta-xylanase" evidence="12">
    <location>
        <begin position="20"/>
        <end position="439"/>
    </location>
</feature>
<evidence type="ECO:0000313" key="14">
    <source>
        <dbReference type="EMBL" id="ALF05564.1"/>
    </source>
</evidence>
<evidence type="ECO:0000259" key="13">
    <source>
        <dbReference type="PROSITE" id="PS51760"/>
    </source>
</evidence>
<reference evidence="14" key="1">
    <citation type="submission" date="2014-12" db="EMBL/GenBank/DDBJ databases">
        <authorList>
            <person name="Jaenicke S."/>
        </authorList>
    </citation>
    <scope>NUCLEOTIDE SEQUENCE</scope>
</reference>
<dbReference type="GO" id="GO:0045493">
    <property type="term" value="P:xylan catabolic process"/>
    <property type="evidence" value="ECO:0007669"/>
    <property type="project" value="UniProtKB-KW"/>
</dbReference>
<sequence length="439" mass="45803">MHFSSHATLALVAATGAHAQLNQLAVAAGKKYFGSATDNGELDDTAYTAVLSDSSEFGQITPGNTQKWQYTEPENGTFSYTEGDVVVDFAKNNSQIVRCHNLVWYSQLPSWISSDSWTNETLIEVMEAHITSEVTHYKGQCYAWDVVNEALSDDGTYRDNIFYETIGEYYIPIAFTAAAAADAEAKLYYNDYNIEYSGTKATAALAIVDLIQGAGAPIDGVGLQGHFIVGNTPSATDLASILKEFVAKGVEVAYTELDIRHESLPPTEAEIEQQATDYVSVVDACLQVDGCVGITVWDFDDKYSWIPSTFSGEGQACLYDENLSKKPAWTSVSSALAAAGTGGVASTPATSTAVAVVATSSSAAPVLSTSASVVSSSSSAAVVASSSASQNASSSVVASSSVAAAKSSSTSSAAAVVTSAAGKTCAVKKTKTVYVTMSA</sequence>
<feature type="domain" description="GH10" evidence="13">
    <location>
        <begin position="18"/>
        <end position="335"/>
    </location>
</feature>
<evidence type="ECO:0000256" key="9">
    <source>
        <dbReference type="ARBA" id="ARBA00023295"/>
    </source>
</evidence>
<dbReference type="InterPro" id="IPR001000">
    <property type="entry name" value="GH10_dom"/>
</dbReference>
<keyword evidence="5" id="KW-0964">Secreted</keyword>
<evidence type="ECO:0000256" key="10">
    <source>
        <dbReference type="ARBA" id="ARBA00023326"/>
    </source>
</evidence>
<dbReference type="GO" id="GO:0005576">
    <property type="term" value="C:extracellular region"/>
    <property type="evidence" value="ECO:0007669"/>
    <property type="project" value="UniProtKB-SubCell"/>
</dbReference>
<dbReference type="GO" id="GO:0031176">
    <property type="term" value="F:endo-1,4-beta-xylanase activity"/>
    <property type="evidence" value="ECO:0007669"/>
    <property type="project" value="UniProtKB-EC"/>
</dbReference>
<accession>A0A0N9DQW5</accession>
<evidence type="ECO:0000256" key="4">
    <source>
        <dbReference type="ARBA" id="ARBA00007495"/>
    </source>
</evidence>
<evidence type="ECO:0000256" key="8">
    <source>
        <dbReference type="ARBA" id="ARBA00023277"/>
    </source>
</evidence>
<dbReference type="PRINTS" id="PR00134">
    <property type="entry name" value="GLHYDRLASE10"/>
</dbReference>
<keyword evidence="9 11" id="KW-0326">Glycosidase</keyword>
<evidence type="ECO:0000256" key="3">
    <source>
        <dbReference type="ARBA" id="ARBA00004851"/>
    </source>
</evidence>
<dbReference type="PROSITE" id="PS51760">
    <property type="entry name" value="GH10_2"/>
    <property type="match status" value="1"/>
</dbReference>
<dbReference type="PANTHER" id="PTHR31490">
    <property type="entry name" value="GLYCOSYL HYDROLASE"/>
    <property type="match status" value="1"/>
</dbReference>
<comment type="similarity">
    <text evidence="4 11">Belongs to the glycosyl hydrolase 10 (cellulase F) family.</text>
</comment>
<comment type="subcellular location">
    <subcellularLocation>
        <location evidence="2">Secreted</location>
    </subcellularLocation>
</comment>
<dbReference type="SMART" id="SM00633">
    <property type="entry name" value="Glyco_10"/>
    <property type="match status" value="1"/>
</dbReference>
<evidence type="ECO:0000256" key="7">
    <source>
        <dbReference type="ARBA" id="ARBA00022801"/>
    </source>
</evidence>
<organism evidence="14">
    <name type="scientific">Cytospora ceratosperma</name>
    <dbReference type="NCBI Taxonomy" id="1928361"/>
    <lineage>
        <taxon>Eukaryota</taxon>
        <taxon>Fungi</taxon>
        <taxon>Dikarya</taxon>
        <taxon>Ascomycota</taxon>
        <taxon>Pezizomycotina</taxon>
        <taxon>Sordariomycetes</taxon>
        <taxon>Sordariomycetidae</taxon>
        <taxon>Diaporthales</taxon>
        <taxon>Cytosporaceae</taxon>
        <taxon>Cytospora</taxon>
    </lineage>
</organism>
<evidence type="ECO:0000256" key="2">
    <source>
        <dbReference type="ARBA" id="ARBA00004613"/>
    </source>
</evidence>
<name>A0A0N9DQW5_9PEZI</name>
<dbReference type="InterPro" id="IPR017853">
    <property type="entry name" value="GH"/>
</dbReference>
<keyword evidence="7 11" id="KW-0378">Hydrolase</keyword>
<proteinExistence type="evidence at transcript level"/>
<evidence type="ECO:0000256" key="12">
    <source>
        <dbReference type="SAM" id="SignalP"/>
    </source>
</evidence>
<dbReference type="EC" id="3.2.1.8" evidence="11"/>
<dbReference type="PANTHER" id="PTHR31490:SF35">
    <property type="entry name" value="ENDO-1,4-BETA-XYLANASE"/>
    <property type="match status" value="1"/>
</dbReference>
<keyword evidence="6 14" id="KW-0858">Xylan degradation</keyword>
<dbReference type="Gene3D" id="3.20.20.80">
    <property type="entry name" value="Glycosidases"/>
    <property type="match status" value="1"/>
</dbReference>
<dbReference type="PHI-base" id="PHI:10255"/>
<keyword evidence="8 11" id="KW-0119">Carbohydrate metabolism</keyword>
<comment type="pathway">
    <text evidence="3">Glycan degradation; xylan degradation.</text>
</comment>
<feature type="signal peptide" evidence="12">
    <location>
        <begin position="1"/>
        <end position="19"/>
    </location>
</feature>
<dbReference type="EMBL" id="KP229421">
    <property type="protein sequence ID" value="ALF05564.1"/>
    <property type="molecule type" value="mRNA"/>
</dbReference>
<evidence type="ECO:0000256" key="11">
    <source>
        <dbReference type="RuleBase" id="RU361174"/>
    </source>
</evidence>
<protein>
    <recommendedName>
        <fullName evidence="11">Beta-xylanase</fullName>
        <ecNumber evidence="11">3.2.1.8</ecNumber>
    </recommendedName>
</protein>
<evidence type="ECO:0000256" key="6">
    <source>
        <dbReference type="ARBA" id="ARBA00022651"/>
    </source>
</evidence>
<evidence type="ECO:0000256" key="5">
    <source>
        <dbReference type="ARBA" id="ARBA00022525"/>
    </source>
</evidence>
<dbReference type="SUPFAM" id="SSF51445">
    <property type="entry name" value="(Trans)glycosidases"/>
    <property type="match status" value="1"/>
</dbReference>
<dbReference type="AlphaFoldDB" id="A0A0N9DQW5"/>
<dbReference type="Pfam" id="PF00331">
    <property type="entry name" value="Glyco_hydro_10"/>
    <property type="match status" value="1"/>
</dbReference>
<evidence type="ECO:0000256" key="1">
    <source>
        <dbReference type="ARBA" id="ARBA00000681"/>
    </source>
</evidence>
<keyword evidence="10 11" id="KW-0624">Polysaccharide degradation</keyword>
<comment type="catalytic activity">
    <reaction evidence="1 11">
        <text>Endohydrolysis of (1-&gt;4)-beta-D-xylosidic linkages in xylans.</text>
        <dbReference type="EC" id="3.2.1.8"/>
    </reaction>
</comment>